<evidence type="ECO:0000256" key="4">
    <source>
        <dbReference type="ARBA" id="ARBA00022630"/>
    </source>
</evidence>
<keyword evidence="6 15" id="KW-0808">Transferase</keyword>
<dbReference type="NCBIfam" id="TIGR00083">
    <property type="entry name" value="ribF"/>
    <property type="match status" value="1"/>
</dbReference>
<dbReference type="EC" id="2.7.1.26" evidence="15"/>
<name>A0A8S8XC17_9PROT</name>
<keyword evidence="12" id="KW-0511">Multifunctional enzyme</keyword>
<dbReference type="SUPFAM" id="SSF52374">
    <property type="entry name" value="Nucleotidylyl transferase"/>
    <property type="match status" value="1"/>
</dbReference>
<comment type="pathway">
    <text evidence="2 15">Cofactor biosynthesis; FAD biosynthesis; FAD from FMN: step 1/1.</text>
</comment>
<comment type="pathway">
    <text evidence="3 15">Cofactor biosynthesis; FMN biosynthesis; FMN from riboflavin (ATP route): step 1/1.</text>
</comment>
<evidence type="ECO:0000256" key="11">
    <source>
        <dbReference type="ARBA" id="ARBA00022840"/>
    </source>
</evidence>
<comment type="similarity">
    <text evidence="15">Belongs to the ribF family.</text>
</comment>
<evidence type="ECO:0000256" key="14">
    <source>
        <dbReference type="ARBA" id="ARBA00049494"/>
    </source>
</evidence>
<dbReference type="GO" id="GO:0009231">
    <property type="term" value="P:riboflavin biosynthetic process"/>
    <property type="evidence" value="ECO:0007669"/>
    <property type="project" value="InterPro"/>
</dbReference>
<dbReference type="InterPro" id="IPR015864">
    <property type="entry name" value="FAD_synthase"/>
</dbReference>
<dbReference type="CDD" id="cd02064">
    <property type="entry name" value="FAD_synthetase_N"/>
    <property type="match status" value="1"/>
</dbReference>
<comment type="function">
    <text evidence="1">Catalyzes the phosphorylation of riboflavin to FMN followed by the adenylation of FMN to FAD.</text>
</comment>
<evidence type="ECO:0000259" key="16">
    <source>
        <dbReference type="SMART" id="SM00904"/>
    </source>
</evidence>
<dbReference type="GO" id="GO:0005524">
    <property type="term" value="F:ATP binding"/>
    <property type="evidence" value="ECO:0007669"/>
    <property type="project" value="UniProtKB-UniRule"/>
</dbReference>
<evidence type="ECO:0000256" key="9">
    <source>
        <dbReference type="ARBA" id="ARBA00022777"/>
    </source>
</evidence>
<keyword evidence="9 15" id="KW-0418">Kinase</keyword>
<keyword evidence="11 15" id="KW-0067">ATP-binding</keyword>
<dbReference type="Pfam" id="PF06574">
    <property type="entry name" value="FAD_syn"/>
    <property type="match status" value="1"/>
</dbReference>
<keyword evidence="7 15" id="KW-0548">Nucleotidyltransferase</keyword>
<protein>
    <recommendedName>
        <fullName evidence="15">Riboflavin biosynthesis protein</fullName>
    </recommendedName>
    <domain>
        <recommendedName>
            <fullName evidence="15">Riboflavin kinase</fullName>
            <ecNumber evidence="15">2.7.1.26</ecNumber>
        </recommendedName>
        <alternativeName>
            <fullName evidence="15">Flavokinase</fullName>
        </alternativeName>
    </domain>
    <domain>
        <recommendedName>
            <fullName evidence="15">FMN adenylyltransferase</fullName>
            <ecNumber evidence="15">2.7.7.2</ecNumber>
        </recommendedName>
        <alternativeName>
            <fullName evidence="15">FAD pyrophosphorylase</fullName>
        </alternativeName>
        <alternativeName>
            <fullName evidence="15">FAD synthase</fullName>
        </alternativeName>
    </domain>
</protein>
<evidence type="ECO:0000256" key="2">
    <source>
        <dbReference type="ARBA" id="ARBA00004726"/>
    </source>
</evidence>
<evidence type="ECO:0000256" key="13">
    <source>
        <dbReference type="ARBA" id="ARBA00047880"/>
    </source>
</evidence>
<dbReference type="PIRSF" id="PIRSF004491">
    <property type="entry name" value="FAD_Synth"/>
    <property type="match status" value="1"/>
</dbReference>
<evidence type="ECO:0000256" key="3">
    <source>
        <dbReference type="ARBA" id="ARBA00005201"/>
    </source>
</evidence>
<comment type="catalytic activity">
    <reaction evidence="14 15">
        <text>FMN + ATP + H(+) = FAD + diphosphate</text>
        <dbReference type="Rhea" id="RHEA:17237"/>
        <dbReference type="ChEBI" id="CHEBI:15378"/>
        <dbReference type="ChEBI" id="CHEBI:30616"/>
        <dbReference type="ChEBI" id="CHEBI:33019"/>
        <dbReference type="ChEBI" id="CHEBI:57692"/>
        <dbReference type="ChEBI" id="CHEBI:58210"/>
        <dbReference type="EC" id="2.7.7.2"/>
    </reaction>
</comment>
<evidence type="ECO:0000256" key="7">
    <source>
        <dbReference type="ARBA" id="ARBA00022695"/>
    </source>
</evidence>
<dbReference type="RefSeq" id="WP_420244280.1">
    <property type="nucleotide sequence ID" value="NZ_BOPV01000001.1"/>
</dbReference>
<dbReference type="InterPro" id="IPR014729">
    <property type="entry name" value="Rossmann-like_a/b/a_fold"/>
</dbReference>
<dbReference type="Pfam" id="PF01687">
    <property type="entry name" value="Flavokinase"/>
    <property type="match status" value="1"/>
</dbReference>
<evidence type="ECO:0000256" key="12">
    <source>
        <dbReference type="ARBA" id="ARBA00023268"/>
    </source>
</evidence>
<dbReference type="InterPro" id="IPR015865">
    <property type="entry name" value="Riboflavin_kinase_bac/euk"/>
</dbReference>
<keyword evidence="8 15" id="KW-0547">Nucleotide-binding</keyword>
<dbReference type="InterPro" id="IPR023468">
    <property type="entry name" value="Riboflavin_kinase"/>
</dbReference>
<dbReference type="PANTHER" id="PTHR22749:SF6">
    <property type="entry name" value="RIBOFLAVIN KINASE"/>
    <property type="match status" value="1"/>
</dbReference>
<evidence type="ECO:0000256" key="8">
    <source>
        <dbReference type="ARBA" id="ARBA00022741"/>
    </source>
</evidence>
<dbReference type="AlphaFoldDB" id="A0A8S8XC17"/>
<dbReference type="GO" id="GO:0003919">
    <property type="term" value="F:FMN adenylyltransferase activity"/>
    <property type="evidence" value="ECO:0007669"/>
    <property type="project" value="UniProtKB-UniRule"/>
</dbReference>
<reference evidence="17" key="1">
    <citation type="submission" date="2021-02" db="EMBL/GenBank/DDBJ databases">
        <title>Genome sequence of Rhodospirillales sp. strain TMPK1 isolated from soil.</title>
        <authorList>
            <person name="Nakai R."/>
            <person name="Kusada H."/>
            <person name="Tamaki H."/>
        </authorList>
    </citation>
    <scope>NUCLEOTIDE SEQUENCE</scope>
    <source>
        <strain evidence="17">TMPK1</strain>
    </source>
</reference>
<keyword evidence="10 15" id="KW-0274">FAD</keyword>
<sequence>MRLFRHTTDLPADARGAVVALGNFDGVHLGHREVVARAGALAREQGRPLGVVTFEPHPRSLFRPDDPPFRLTPLRPKAHALEALGVDLLHVLHFDRALSEKTAADFVSQILVGDLGIAHAVAGWDFVFGHKRGGDMQLLRAEGVRHGFGVDEIRPVLNSGMGGGGAVVSSTRVRELLQAGDARAAAALLGRPWEVDGHVLHGDARGRELGWPTANLELGEYLRPGYGIYAIRAAIDEARPVWRDGVANLGIRPMWRTAEPMIEAHLFDFAGDLYGRVLRVQLIERLREEAKFDSLEALKAQIAQDALAAQAALKK</sequence>
<dbReference type="SUPFAM" id="SSF82114">
    <property type="entry name" value="Riboflavin kinase-like"/>
    <property type="match status" value="1"/>
</dbReference>
<keyword evidence="4 15" id="KW-0285">Flavoprotein</keyword>
<dbReference type="Proteomes" id="UP000681075">
    <property type="component" value="Unassembled WGS sequence"/>
</dbReference>
<keyword evidence="18" id="KW-1185">Reference proteome</keyword>
<proteinExistence type="inferred from homology"/>
<gene>
    <name evidence="17" type="ORF">TMPK1_32300</name>
</gene>
<dbReference type="Gene3D" id="3.40.50.620">
    <property type="entry name" value="HUPs"/>
    <property type="match status" value="1"/>
</dbReference>
<feature type="domain" description="Riboflavin kinase" evidence="16">
    <location>
        <begin position="188"/>
        <end position="314"/>
    </location>
</feature>
<evidence type="ECO:0000256" key="6">
    <source>
        <dbReference type="ARBA" id="ARBA00022679"/>
    </source>
</evidence>
<comment type="caution">
    <text evidence="17">The sequence shown here is derived from an EMBL/GenBank/DDBJ whole genome shotgun (WGS) entry which is preliminary data.</text>
</comment>
<dbReference type="GO" id="GO:0009398">
    <property type="term" value="P:FMN biosynthetic process"/>
    <property type="evidence" value="ECO:0007669"/>
    <property type="project" value="UniProtKB-UniRule"/>
</dbReference>
<dbReference type="InterPro" id="IPR023465">
    <property type="entry name" value="Riboflavin_kinase_dom_sf"/>
</dbReference>
<dbReference type="Gene3D" id="2.40.30.30">
    <property type="entry name" value="Riboflavin kinase-like"/>
    <property type="match status" value="1"/>
</dbReference>
<dbReference type="EC" id="2.7.7.2" evidence="15"/>
<dbReference type="GO" id="GO:0008531">
    <property type="term" value="F:riboflavin kinase activity"/>
    <property type="evidence" value="ECO:0007669"/>
    <property type="project" value="UniProtKB-UniRule"/>
</dbReference>
<dbReference type="InterPro" id="IPR002606">
    <property type="entry name" value="Riboflavin_kinase_bac"/>
</dbReference>
<comment type="catalytic activity">
    <reaction evidence="13 15">
        <text>riboflavin + ATP = FMN + ADP + H(+)</text>
        <dbReference type="Rhea" id="RHEA:14357"/>
        <dbReference type="ChEBI" id="CHEBI:15378"/>
        <dbReference type="ChEBI" id="CHEBI:30616"/>
        <dbReference type="ChEBI" id="CHEBI:57986"/>
        <dbReference type="ChEBI" id="CHEBI:58210"/>
        <dbReference type="ChEBI" id="CHEBI:456216"/>
        <dbReference type="EC" id="2.7.1.26"/>
    </reaction>
</comment>
<evidence type="ECO:0000256" key="15">
    <source>
        <dbReference type="PIRNR" id="PIRNR004491"/>
    </source>
</evidence>
<accession>A0A8S8XC17</accession>
<dbReference type="PANTHER" id="PTHR22749">
    <property type="entry name" value="RIBOFLAVIN KINASE/FMN ADENYLYLTRANSFERASE"/>
    <property type="match status" value="1"/>
</dbReference>
<dbReference type="GO" id="GO:0006747">
    <property type="term" value="P:FAD biosynthetic process"/>
    <property type="evidence" value="ECO:0007669"/>
    <property type="project" value="UniProtKB-UniRule"/>
</dbReference>
<dbReference type="NCBIfam" id="NF004160">
    <property type="entry name" value="PRK05627.1-3"/>
    <property type="match status" value="1"/>
</dbReference>
<evidence type="ECO:0000256" key="5">
    <source>
        <dbReference type="ARBA" id="ARBA00022643"/>
    </source>
</evidence>
<evidence type="ECO:0000313" key="17">
    <source>
        <dbReference type="EMBL" id="GIL40993.1"/>
    </source>
</evidence>
<organism evidence="17 18">
    <name type="scientific">Roseiterribacter gracilis</name>
    <dbReference type="NCBI Taxonomy" id="2812848"/>
    <lineage>
        <taxon>Bacteria</taxon>
        <taxon>Pseudomonadati</taxon>
        <taxon>Pseudomonadota</taxon>
        <taxon>Alphaproteobacteria</taxon>
        <taxon>Rhodospirillales</taxon>
        <taxon>Roseiterribacteraceae</taxon>
        <taxon>Roseiterribacter</taxon>
    </lineage>
</organism>
<evidence type="ECO:0000256" key="10">
    <source>
        <dbReference type="ARBA" id="ARBA00022827"/>
    </source>
</evidence>
<evidence type="ECO:0000256" key="1">
    <source>
        <dbReference type="ARBA" id="ARBA00002121"/>
    </source>
</evidence>
<dbReference type="FunFam" id="3.40.50.620:FF:000021">
    <property type="entry name" value="Riboflavin biosynthesis protein"/>
    <property type="match status" value="1"/>
</dbReference>
<dbReference type="EMBL" id="BOPV01000001">
    <property type="protein sequence ID" value="GIL40993.1"/>
    <property type="molecule type" value="Genomic_DNA"/>
</dbReference>
<evidence type="ECO:0000313" key="18">
    <source>
        <dbReference type="Proteomes" id="UP000681075"/>
    </source>
</evidence>
<dbReference type="NCBIfam" id="NF004159">
    <property type="entry name" value="PRK05627.1-2"/>
    <property type="match status" value="1"/>
</dbReference>
<keyword evidence="5 15" id="KW-0288">FMN</keyword>
<dbReference type="SMART" id="SM00904">
    <property type="entry name" value="Flavokinase"/>
    <property type="match status" value="1"/>
</dbReference>